<keyword evidence="3 7" id="KW-0812">Transmembrane</keyword>
<dbReference type="OrthoDB" id="9770036at2"/>
<dbReference type="STRING" id="765912.Thimo_1431"/>
<evidence type="ECO:0000256" key="4">
    <source>
        <dbReference type="ARBA" id="ARBA00022989"/>
    </source>
</evidence>
<dbReference type="InterPro" id="IPR050250">
    <property type="entry name" value="Macrolide_Exporter_MacB"/>
</dbReference>
<evidence type="ECO:0000259" key="9">
    <source>
        <dbReference type="Pfam" id="PF12704"/>
    </source>
</evidence>
<dbReference type="PANTHER" id="PTHR30572:SF4">
    <property type="entry name" value="ABC TRANSPORTER PERMEASE YTRF"/>
    <property type="match status" value="1"/>
</dbReference>
<dbReference type="RefSeq" id="WP_015280364.1">
    <property type="nucleotide sequence ID" value="NC_019940.1"/>
</dbReference>
<name>L0GWL7_9GAMM</name>
<comment type="similarity">
    <text evidence="6">Belongs to the ABC-4 integral membrane protein family.</text>
</comment>
<dbReference type="PATRIC" id="fig|765912.4.peg.1401"/>
<dbReference type="InterPro" id="IPR025857">
    <property type="entry name" value="MacB_PCD"/>
</dbReference>
<dbReference type="eggNOG" id="COG0577">
    <property type="taxonomic scope" value="Bacteria"/>
</dbReference>
<evidence type="ECO:0000256" key="5">
    <source>
        <dbReference type="ARBA" id="ARBA00023136"/>
    </source>
</evidence>
<feature type="domain" description="ABC3 transporter permease C-terminal" evidence="8">
    <location>
        <begin position="281"/>
        <end position="394"/>
    </location>
</feature>
<dbReference type="EMBL" id="CP003051">
    <property type="protein sequence ID" value="AGA90222.1"/>
    <property type="molecule type" value="Genomic_DNA"/>
</dbReference>
<dbReference type="Pfam" id="PF12704">
    <property type="entry name" value="MacB_PCD"/>
    <property type="match status" value="1"/>
</dbReference>
<dbReference type="InterPro" id="IPR003838">
    <property type="entry name" value="ABC3_permease_C"/>
</dbReference>
<proteinExistence type="inferred from homology"/>
<feature type="transmembrane region" description="Helical" evidence="7">
    <location>
        <begin position="273"/>
        <end position="301"/>
    </location>
</feature>
<evidence type="ECO:0000256" key="2">
    <source>
        <dbReference type="ARBA" id="ARBA00022475"/>
    </source>
</evidence>
<keyword evidence="4 7" id="KW-1133">Transmembrane helix</keyword>
<dbReference type="GO" id="GO:0005886">
    <property type="term" value="C:plasma membrane"/>
    <property type="evidence" value="ECO:0007669"/>
    <property type="project" value="UniProtKB-SubCell"/>
</dbReference>
<organism evidence="10 11">
    <name type="scientific">Thioflavicoccus mobilis 8321</name>
    <dbReference type="NCBI Taxonomy" id="765912"/>
    <lineage>
        <taxon>Bacteria</taxon>
        <taxon>Pseudomonadati</taxon>
        <taxon>Pseudomonadota</taxon>
        <taxon>Gammaproteobacteria</taxon>
        <taxon>Chromatiales</taxon>
        <taxon>Chromatiaceae</taxon>
        <taxon>Thioflavicoccus</taxon>
    </lineage>
</organism>
<feature type="transmembrane region" description="Helical" evidence="7">
    <location>
        <begin position="21"/>
        <end position="41"/>
    </location>
</feature>
<accession>L0GWL7</accession>
<sequence>MQLEDLISFTGRSFQGFRFRTLLLLLAMSIGVASVVLLTSLGEASRRYIASEFAELGTHLLVVLPGRSETTGKTPPALGTTPRDLTLDDAIALYRSPAVRHVAPLLLGGAPASHGARERDINVLGSTNELALIRKLEVIQGSFLPPGDPAHGTSVCVLGQRVKRELFGTQSPLGEWIRLNDRRFRVIGVLADKGTSIGIDFNEVVIIPVASAQILFNKSSLLRILVEAKTRDQVPRAEDDLIDIIRKRHDGEEDVTVIVQDAVLTTFDQIFQALTLTVGGIAAVSLAVAGVLIMNVMLVSVYQRTSEIGLMKAIGARNDQILAIFLAESALLSLAGATLGVLASLAVAWATTQLLPDFPLHLPLWSFAGAIAMAIATGLLFGIAPARRAAGLDPVSALTRRG</sequence>
<evidence type="ECO:0000256" key="1">
    <source>
        <dbReference type="ARBA" id="ARBA00004651"/>
    </source>
</evidence>
<dbReference type="AlphaFoldDB" id="L0GWL7"/>
<reference evidence="10 11" key="1">
    <citation type="submission" date="2011-09" db="EMBL/GenBank/DDBJ databases">
        <title>Complete sequence of chromosome of Thioflavicoccus mobilis 8321.</title>
        <authorList>
            <consortium name="US DOE Joint Genome Institute"/>
            <person name="Lucas S."/>
            <person name="Han J."/>
            <person name="Lapidus A."/>
            <person name="Cheng J.-F."/>
            <person name="Goodwin L."/>
            <person name="Pitluck S."/>
            <person name="Peters L."/>
            <person name="Ovchinnikova G."/>
            <person name="Lu M."/>
            <person name="Detter J.C."/>
            <person name="Han C."/>
            <person name="Tapia R."/>
            <person name="Land M."/>
            <person name="Hauser L."/>
            <person name="Kyrpides N."/>
            <person name="Ivanova N."/>
            <person name="Pagani I."/>
            <person name="Vogl K."/>
            <person name="Liu Z."/>
            <person name="Imhoff J."/>
            <person name="Thiel V."/>
            <person name="Frigaard N.-U."/>
            <person name="Bryant D."/>
            <person name="Woyke T."/>
        </authorList>
    </citation>
    <scope>NUCLEOTIDE SEQUENCE [LARGE SCALE GENOMIC DNA]</scope>
    <source>
        <strain evidence="10 11">8321</strain>
    </source>
</reference>
<evidence type="ECO:0000256" key="6">
    <source>
        <dbReference type="ARBA" id="ARBA00038076"/>
    </source>
</evidence>
<dbReference type="PANTHER" id="PTHR30572">
    <property type="entry name" value="MEMBRANE COMPONENT OF TRANSPORTER-RELATED"/>
    <property type="match status" value="1"/>
</dbReference>
<evidence type="ECO:0000256" key="3">
    <source>
        <dbReference type="ARBA" id="ARBA00022692"/>
    </source>
</evidence>
<keyword evidence="11" id="KW-1185">Reference proteome</keyword>
<keyword evidence="5 7" id="KW-0472">Membrane</keyword>
<dbReference type="Pfam" id="PF02687">
    <property type="entry name" value="FtsX"/>
    <property type="match status" value="1"/>
</dbReference>
<protein>
    <submittedName>
        <fullName evidence="10">ABC-type antimicrobial peptide transport system, permease component</fullName>
    </submittedName>
</protein>
<feature type="transmembrane region" description="Helical" evidence="7">
    <location>
        <begin position="362"/>
        <end position="384"/>
    </location>
</feature>
<feature type="transmembrane region" description="Helical" evidence="7">
    <location>
        <begin position="322"/>
        <end position="350"/>
    </location>
</feature>
<evidence type="ECO:0000313" key="10">
    <source>
        <dbReference type="EMBL" id="AGA90222.1"/>
    </source>
</evidence>
<evidence type="ECO:0000259" key="8">
    <source>
        <dbReference type="Pfam" id="PF02687"/>
    </source>
</evidence>
<evidence type="ECO:0000313" key="11">
    <source>
        <dbReference type="Proteomes" id="UP000010816"/>
    </source>
</evidence>
<dbReference type="KEGG" id="tmb:Thimo_1431"/>
<keyword evidence="2" id="KW-1003">Cell membrane</keyword>
<feature type="domain" description="MacB-like periplasmic core" evidence="9">
    <location>
        <begin position="21"/>
        <end position="242"/>
    </location>
</feature>
<dbReference type="Proteomes" id="UP000010816">
    <property type="component" value="Chromosome"/>
</dbReference>
<evidence type="ECO:0000256" key="7">
    <source>
        <dbReference type="SAM" id="Phobius"/>
    </source>
</evidence>
<dbReference type="GO" id="GO:0022857">
    <property type="term" value="F:transmembrane transporter activity"/>
    <property type="evidence" value="ECO:0007669"/>
    <property type="project" value="TreeGrafter"/>
</dbReference>
<dbReference type="HOGENOM" id="CLU_000604_8_0_6"/>
<comment type="subcellular location">
    <subcellularLocation>
        <location evidence="1">Cell membrane</location>
        <topology evidence="1">Multi-pass membrane protein</topology>
    </subcellularLocation>
</comment>
<gene>
    <name evidence="10" type="ORF">Thimo_1431</name>
</gene>